<sequence length="115" mass="13204">MAPKITKSQLILLVKPNLPDGPEDETAEQMNQRMDQHLVDLEKRIRDISIEFLEWGEIRKEDFAFGLKVLRVVATIHDDSKVSLDKVTGLFYNEEEDEAVMEGVSSCEVEAWNKL</sequence>
<dbReference type="RefSeq" id="XP_044552666.1">
    <property type="nucleotide sequence ID" value="XM_044686938.1"/>
</dbReference>
<evidence type="ECO:0000313" key="5">
    <source>
        <dbReference type="EMBL" id="KAG2388674.1"/>
    </source>
</evidence>
<protein>
    <recommendedName>
        <fullName evidence="4">Translation elongation factor EF1B beta/delta subunit guanine nucleotide exchange domain-containing protein</fullName>
    </recommendedName>
</protein>
<keyword evidence="6" id="KW-1185">Reference proteome</keyword>
<dbReference type="Proteomes" id="UP000816034">
    <property type="component" value="Unassembled WGS sequence"/>
</dbReference>
<dbReference type="SUPFAM" id="SSF54984">
    <property type="entry name" value="eEF-1beta-like"/>
    <property type="match status" value="1"/>
</dbReference>
<dbReference type="InterPro" id="IPR036219">
    <property type="entry name" value="eEF-1beta-like_sf"/>
</dbReference>
<evidence type="ECO:0000259" key="4">
    <source>
        <dbReference type="SMART" id="SM00888"/>
    </source>
</evidence>
<dbReference type="SMART" id="SM00888">
    <property type="entry name" value="EF1_GNE"/>
    <property type="match status" value="1"/>
</dbReference>
<dbReference type="AlphaFoldDB" id="A0AA88KP25"/>
<keyword evidence="3" id="KW-0648">Protein biosynthesis</keyword>
<reference evidence="5 6" key="1">
    <citation type="journal article" date="2018" name="BMC Genomics">
        <title>The genome of Naegleria lovaniensis, the basis for a comparative approach to unravel pathogenicity factors of the human pathogenic amoeba N. fowleri.</title>
        <authorList>
            <person name="Liechti N."/>
            <person name="Schurch N."/>
            <person name="Bruggmann R."/>
            <person name="Wittwer M."/>
        </authorList>
    </citation>
    <scope>NUCLEOTIDE SEQUENCE [LARGE SCALE GENOMIC DNA]</scope>
    <source>
        <strain evidence="5 6">ATCC 30569</strain>
    </source>
</reference>
<dbReference type="EMBL" id="PYSW02000009">
    <property type="protein sequence ID" value="KAG2388674.1"/>
    <property type="molecule type" value="Genomic_DNA"/>
</dbReference>
<dbReference type="Pfam" id="PF00736">
    <property type="entry name" value="EF1_GNE"/>
    <property type="match status" value="1"/>
</dbReference>
<dbReference type="GO" id="GO:0003746">
    <property type="term" value="F:translation elongation factor activity"/>
    <property type="evidence" value="ECO:0007669"/>
    <property type="project" value="UniProtKB-KW"/>
</dbReference>
<feature type="domain" description="Translation elongation factor EF1B beta/delta subunit guanine nucleotide exchange" evidence="4">
    <location>
        <begin position="7"/>
        <end position="115"/>
    </location>
</feature>
<comment type="caution">
    <text evidence="5">The sequence shown here is derived from an EMBL/GenBank/DDBJ whole genome shotgun (WGS) entry which is preliminary data.</text>
</comment>
<comment type="similarity">
    <text evidence="1">Belongs to the EF-1-beta/EF-1-delta family.</text>
</comment>
<dbReference type="InterPro" id="IPR014038">
    <property type="entry name" value="EF1B_bsu/dsu_GNE"/>
</dbReference>
<gene>
    <name evidence="5" type="ORF">C9374_000113</name>
</gene>
<keyword evidence="2" id="KW-0251">Elongation factor</keyword>
<dbReference type="InterPro" id="IPR014717">
    <property type="entry name" value="Transl_elong_EF1B/ribsomal_bS6"/>
</dbReference>
<dbReference type="GeneID" id="68092575"/>
<evidence type="ECO:0000256" key="1">
    <source>
        <dbReference type="ARBA" id="ARBA00007411"/>
    </source>
</evidence>
<organism evidence="5 6">
    <name type="scientific">Naegleria lovaniensis</name>
    <name type="common">Amoeba</name>
    <dbReference type="NCBI Taxonomy" id="51637"/>
    <lineage>
        <taxon>Eukaryota</taxon>
        <taxon>Discoba</taxon>
        <taxon>Heterolobosea</taxon>
        <taxon>Tetramitia</taxon>
        <taxon>Eutetramitia</taxon>
        <taxon>Vahlkampfiidae</taxon>
        <taxon>Naegleria</taxon>
    </lineage>
</organism>
<evidence type="ECO:0000313" key="6">
    <source>
        <dbReference type="Proteomes" id="UP000816034"/>
    </source>
</evidence>
<dbReference type="Gene3D" id="3.30.70.60">
    <property type="match status" value="1"/>
</dbReference>
<accession>A0AA88KP25</accession>
<proteinExistence type="inferred from homology"/>
<name>A0AA88KP25_NAELO</name>
<evidence type="ECO:0000256" key="3">
    <source>
        <dbReference type="ARBA" id="ARBA00022917"/>
    </source>
</evidence>
<evidence type="ECO:0000256" key="2">
    <source>
        <dbReference type="ARBA" id="ARBA00022768"/>
    </source>
</evidence>